<dbReference type="EMBL" id="CP002467">
    <property type="protein sequence ID" value="ADV83233.1"/>
    <property type="molecule type" value="Genomic_DNA"/>
</dbReference>
<dbReference type="KEGG" id="tsa:AciPR4_2453"/>
<dbReference type="InterPro" id="IPR029060">
    <property type="entry name" value="PIN-like_dom_sf"/>
</dbReference>
<dbReference type="Gene3D" id="3.40.50.1010">
    <property type="entry name" value="5'-nuclease"/>
    <property type="match status" value="1"/>
</dbReference>
<protein>
    <submittedName>
        <fullName evidence="2">PilT protein domain protein</fullName>
    </submittedName>
</protein>
<sequence length="142" mass="15919">MKRRIFWDTMLFIYLLEGNEKYSKRCWQLLAQARERGDQLYTSHLAMGELLSGGDRAGDAHAKSEIRSVLNDAGFSYLPFGEDAVDTFAQLRAVQKLRIADSIHLACAGAAGIDLFLTGDRQLLKVYVPGINFIADFDTPLF</sequence>
<evidence type="ECO:0000313" key="2">
    <source>
        <dbReference type="EMBL" id="ADV83233.1"/>
    </source>
</evidence>
<evidence type="ECO:0000259" key="1">
    <source>
        <dbReference type="Pfam" id="PF01850"/>
    </source>
</evidence>
<feature type="domain" description="PIN" evidence="1">
    <location>
        <begin position="5"/>
        <end position="127"/>
    </location>
</feature>
<dbReference type="InterPro" id="IPR002716">
    <property type="entry name" value="PIN_dom"/>
</dbReference>
<dbReference type="Pfam" id="PF01850">
    <property type="entry name" value="PIN"/>
    <property type="match status" value="1"/>
</dbReference>
<gene>
    <name evidence="2" type="ordered locus">AciPR4_2453</name>
</gene>
<evidence type="ECO:0000313" key="3">
    <source>
        <dbReference type="Proteomes" id="UP000006844"/>
    </source>
</evidence>
<dbReference type="RefSeq" id="WP_013568966.1">
    <property type="nucleotide sequence ID" value="NC_014963.1"/>
</dbReference>
<dbReference type="PANTHER" id="PTHR38826">
    <property type="entry name" value="RIBONUCLEASE VAPC13"/>
    <property type="match status" value="1"/>
</dbReference>
<dbReference type="Proteomes" id="UP000006844">
    <property type="component" value="Chromosome"/>
</dbReference>
<keyword evidence="3" id="KW-1185">Reference proteome</keyword>
<dbReference type="InterPro" id="IPR052106">
    <property type="entry name" value="PINc/VapC_TA"/>
</dbReference>
<organism evidence="2 3">
    <name type="scientific">Terriglobus saanensis (strain ATCC BAA-1853 / DSM 23119 / SP1PR4)</name>
    <dbReference type="NCBI Taxonomy" id="401053"/>
    <lineage>
        <taxon>Bacteria</taxon>
        <taxon>Pseudomonadati</taxon>
        <taxon>Acidobacteriota</taxon>
        <taxon>Terriglobia</taxon>
        <taxon>Terriglobales</taxon>
        <taxon>Acidobacteriaceae</taxon>
        <taxon>Terriglobus</taxon>
    </lineage>
</organism>
<name>E8UZF3_TERSS</name>
<dbReference type="CDD" id="cd09854">
    <property type="entry name" value="PIN_VapC-like"/>
    <property type="match status" value="1"/>
</dbReference>
<accession>E8UZF3</accession>
<dbReference type="HOGENOM" id="CLU_125353_1_0_0"/>
<dbReference type="SUPFAM" id="SSF88723">
    <property type="entry name" value="PIN domain-like"/>
    <property type="match status" value="1"/>
</dbReference>
<proteinExistence type="predicted"/>
<dbReference type="STRING" id="401053.AciPR4_2453"/>
<reference evidence="2 3" key="1">
    <citation type="journal article" date="2012" name="Stand. Genomic Sci.">
        <title>Complete genome sequence of Terriglobus saanensis type strain SP1PR4(T), an Acidobacteria from tundra soil.</title>
        <authorList>
            <person name="Rawat S.R."/>
            <person name="Mannisto M.K."/>
            <person name="Starovoytov V."/>
            <person name="Goodwin L."/>
            <person name="Nolan M."/>
            <person name="Hauser L."/>
            <person name="Land M."/>
            <person name="Davenport K.W."/>
            <person name="Woyke T."/>
            <person name="Haggblom M.M."/>
        </authorList>
    </citation>
    <scope>NUCLEOTIDE SEQUENCE</scope>
    <source>
        <strain evidence="3">ATCC BAA-1853 / DSM 23119 / SP1PR4</strain>
    </source>
</reference>
<dbReference type="eggNOG" id="COG1848">
    <property type="taxonomic scope" value="Bacteria"/>
</dbReference>
<dbReference type="AlphaFoldDB" id="E8UZF3"/>
<dbReference type="PANTHER" id="PTHR38826:SF5">
    <property type="entry name" value="RIBONUCLEASE VAPC13"/>
    <property type="match status" value="1"/>
</dbReference>